<dbReference type="PANTHER" id="PTHR11069:SF23">
    <property type="entry name" value="LYSOSOMAL ACID GLUCOSYLCERAMIDASE"/>
    <property type="match status" value="1"/>
</dbReference>
<dbReference type="Proteomes" id="UP001207742">
    <property type="component" value="Unassembled WGS sequence"/>
</dbReference>
<evidence type="ECO:0000256" key="2">
    <source>
        <dbReference type="ARBA" id="ARBA00022729"/>
    </source>
</evidence>
<dbReference type="PRINTS" id="PR00843">
    <property type="entry name" value="GLHYDRLASE30"/>
</dbReference>
<reference evidence="8 9" key="1">
    <citation type="submission" date="2022-10" db="EMBL/GenBank/DDBJ databases">
        <title>Chitinophaga nivalis PC15 sp. nov., isolated from Pyeongchang county, South Korea.</title>
        <authorList>
            <person name="Trinh H.N."/>
        </authorList>
    </citation>
    <scope>NUCLEOTIDE SEQUENCE [LARGE SCALE GENOMIC DNA]</scope>
    <source>
        <strain evidence="8 9">PC14</strain>
    </source>
</reference>
<dbReference type="Pfam" id="PF17189">
    <property type="entry name" value="Glyco_hydro_30C"/>
    <property type="match status" value="1"/>
</dbReference>
<name>A0ABT3IG97_9BACT</name>
<dbReference type="EMBL" id="JAPDNS010000001">
    <property type="protein sequence ID" value="MCW3482978.1"/>
    <property type="molecule type" value="Genomic_DNA"/>
</dbReference>
<dbReference type="InterPro" id="IPR013780">
    <property type="entry name" value="Glyco_hydro_b"/>
</dbReference>
<gene>
    <name evidence="8" type="ORF">OL497_03700</name>
</gene>
<feature type="domain" description="Glycosyl hydrolase family 30 TIM-barrel" evidence="6">
    <location>
        <begin position="81"/>
        <end position="412"/>
    </location>
</feature>
<comment type="similarity">
    <text evidence="1 4">Belongs to the glycosyl hydrolase 30 family.</text>
</comment>
<keyword evidence="3 4" id="KW-0378">Hydrolase</keyword>
<evidence type="ECO:0000256" key="4">
    <source>
        <dbReference type="RuleBase" id="RU361188"/>
    </source>
</evidence>
<comment type="caution">
    <text evidence="8">The sequence shown here is derived from an EMBL/GenBank/DDBJ whole genome shotgun (WGS) entry which is preliminary data.</text>
</comment>
<dbReference type="InterPro" id="IPR001139">
    <property type="entry name" value="Glyco_hydro_30"/>
</dbReference>
<evidence type="ECO:0000256" key="1">
    <source>
        <dbReference type="ARBA" id="ARBA00005382"/>
    </source>
</evidence>
<evidence type="ECO:0000256" key="5">
    <source>
        <dbReference type="SAM" id="SignalP"/>
    </source>
</evidence>
<evidence type="ECO:0000313" key="8">
    <source>
        <dbReference type="EMBL" id="MCW3482978.1"/>
    </source>
</evidence>
<keyword evidence="9" id="KW-1185">Reference proteome</keyword>
<dbReference type="SUPFAM" id="SSF51445">
    <property type="entry name" value="(Trans)glycosidases"/>
    <property type="match status" value="1"/>
</dbReference>
<dbReference type="InterPro" id="IPR033453">
    <property type="entry name" value="Glyco_hydro_30_TIM-barrel"/>
</dbReference>
<keyword evidence="2 5" id="KW-0732">Signal</keyword>
<dbReference type="PANTHER" id="PTHR11069">
    <property type="entry name" value="GLUCOSYLCERAMIDASE"/>
    <property type="match status" value="1"/>
</dbReference>
<keyword evidence="4" id="KW-0326">Glycosidase</keyword>
<dbReference type="Gene3D" id="2.60.40.1180">
    <property type="entry name" value="Golgi alpha-mannosidase II"/>
    <property type="match status" value="1"/>
</dbReference>
<dbReference type="InterPro" id="IPR017853">
    <property type="entry name" value="GH"/>
</dbReference>
<feature type="domain" description="Glycosyl hydrolase family 30 beta sandwich" evidence="7">
    <location>
        <begin position="415"/>
        <end position="474"/>
    </location>
</feature>
<evidence type="ECO:0000256" key="3">
    <source>
        <dbReference type="ARBA" id="ARBA00022801"/>
    </source>
</evidence>
<feature type="signal peptide" evidence="5">
    <location>
        <begin position="1"/>
        <end position="26"/>
    </location>
</feature>
<evidence type="ECO:0000259" key="7">
    <source>
        <dbReference type="Pfam" id="PF17189"/>
    </source>
</evidence>
<sequence>MGRNEMMMRIKIGTCLGLLLMITATAQQQKQPKPAAGIQVWLTTPDRSALLQQQPALRWHSKDNGTPVITIDPAITFQQMDGFGFTLTGGSADLIHSLPEKQQDALLKELFLPEGKGIGISYIRLSIGASDLSDTVFTYDDMPAGQSDPDLQHFSMAREQKALLPVLKKIRTLHPAIKILGSPWSAPVWMKTNSSFIGGSLQAGYYAAYARYFVKYVQAMQAAGIRIDAITPQNEPLHPGNNPSMYMEAAAQGTFVKDHLGPAFRAAGITTKIILYDHNCDRPDYPLSILKDPAAYPFVDGSAFHLYAGDISALSVVHDQFPEKHIYFTEQWSDGKGSFSEELKGNVSRLIIGACRNWSRNVLQWNLAADPQWHPHTDQGGCTQCLGAITIDGTTITRNVSYYVIGHAAKFVPAGSVRMASTTVPQLDNVAFRTPDHKTVLIVVNRQATVQSFQVRLKGRWMYASLPAGAVATYVCN</sequence>
<protein>
    <submittedName>
        <fullName evidence="8">Glucosylceramidase</fullName>
    </submittedName>
</protein>
<proteinExistence type="inferred from homology"/>
<dbReference type="InterPro" id="IPR033452">
    <property type="entry name" value="GH30_C"/>
</dbReference>
<feature type="chain" id="PRO_5046153969" evidence="5">
    <location>
        <begin position="27"/>
        <end position="477"/>
    </location>
</feature>
<evidence type="ECO:0000313" key="9">
    <source>
        <dbReference type="Proteomes" id="UP001207742"/>
    </source>
</evidence>
<evidence type="ECO:0000259" key="6">
    <source>
        <dbReference type="Pfam" id="PF02055"/>
    </source>
</evidence>
<dbReference type="Pfam" id="PF02055">
    <property type="entry name" value="Glyco_hydro_30"/>
    <property type="match status" value="1"/>
</dbReference>
<accession>A0ABT3IG97</accession>
<dbReference type="RefSeq" id="WP_264727845.1">
    <property type="nucleotide sequence ID" value="NZ_JAPDNR010000001.1"/>
</dbReference>
<dbReference type="Gene3D" id="3.20.20.80">
    <property type="entry name" value="Glycosidases"/>
    <property type="match status" value="1"/>
</dbReference>
<organism evidence="8 9">
    <name type="scientific">Chitinophaga nivalis</name>
    <dbReference type="NCBI Taxonomy" id="2991709"/>
    <lineage>
        <taxon>Bacteria</taxon>
        <taxon>Pseudomonadati</taxon>
        <taxon>Bacteroidota</taxon>
        <taxon>Chitinophagia</taxon>
        <taxon>Chitinophagales</taxon>
        <taxon>Chitinophagaceae</taxon>
        <taxon>Chitinophaga</taxon>
    </lineage>
</organism>